<evidence type="ECO:0000259" key="4">
    <source>
        <dbReference type="PROSITE" id="PS01124"/>
    </source>
</evidence>
<dbReference type="PANTHER" id="PTHR46796:SF15">
    <property type="entry name" value="BLL1074 PROTEIN"/>
    <property type="match status" value="1"/>
</dbReference>
<dbReference type="EMBL" id="CP053418">
    <property type="protein sequence ID" value="QJW85340.1"/>
    <property type="molecule type" value="Genomic_DNA"/>
</dbReference>
<proteinExistence type="predicted"/>
<dbReference type="Proteomes" id="UP000500826">
    <property type="component" value="Chromosome"/>
</dbReference>
<dbReference type="PANTHER" id="PTHR46796">
    <property type="entry name" value="HTH-TYPE TRANSCRIPTIONAL ACTIVATOR RHAS-RELATED"/>
    <property type="match status" value="1"/>
</dbReference>
<accession>A0ABX6P7J5</accession>
<keyword evidence="6" id="KW-1185">Reference proteome</keyword>
<reference evidence="5 6" key="1">
    <citation type="submission" date="2020-05" db="EMBL/GenBank/DDBJ databases">
        <title>Ramlibacter rhizophilus sp. nov., isolated from rhizosphere soil of national flower Mugunghwa from South Korea.</title>
        <authorList>
            <person name="Zheng-Fei Y."/>
            <person name="Huan T."/>
        </authorList>
    </citation>
    <scope>NUCLEOTIDE SEQUENCE [LARGE SCALE GENOMIC DNA]</scope>
    <source>
        <strain evidence="5 6">H242</strain>
    </source>
</reference>
<keyword evidence="1" id="KW-0805">Transcription regulation</keyword>
<keyword evidence="3" id="KW-0804">Transcription</keyword>
<dbReference type="InterPro" id="IPR050204">
    <property type="entry name" value="AraC_XylS_family_regulators"/>
</dbReference>
<protein>
    <submittedName>
        <fullName evidence="5">AraC family transcriptional regulator</fullName>
    </submittedName>
</protein>
<evidence type="ECO:0000256" key="3">
    <source>
        <dbReference type="ARBA" id="ARBA00023163"/>
    </source>
</evidence>
<keyword evidence="2" id="KW-0238">DNA-binding</keyword>
<evidence type="ECO:0000313" key="6">
    <source>
        <dbReference type="Proteomes" id="UP000500826"/>
    </source>
</evidence>
<reference evidence="5 6" key="2">
    <citation type="submission" date="2020-05" db="EMBL/GenBank/DDBJ databases">
        <authorList>
            <person name="Khan S.A."/>
            <person name="Jeon C.O."/>
            <person name="Chun B.H."/>
        </authorList>
    </citation>
    <scope>NUCLEOTIDE SEQUENCE [LARGE SCALE GENOMIC DNA]</scope>
    <source>
        <strain evidence="5 6">H242</strain>
    </source>
</reference>
<evidence type="ECO:0000313" key="5">
    <source>
        <dbReference type="EMBL" id="QJW85340.1"/>
    </source>
</evidence>
<organism evidence="5 6">
    <name type="scientific">Ramlibacter terrae</name>
    <dbReference type="NCBI Taxonomy" id="2732511"/>
    <lineage>
        <taxon>Bacteria</taxon>
        <taxon>Pseudomonadati</taxon>
        <taxon>Pseudomonadota</taxon>
        <taxon>Betaproteobacteria</taxon>
        <taxon>Burkholderiales</taxon>
        <taxon>Comamonadaceae</taxon>
        <taxon>Ramlibacter</taxon>
    </lineage>
</organism>
<dbReference type="PROSITE" id="PS01124">
    <property type="entry name" value="HTH_ARAC_FAMILY_2"/>
    <property type="match status" value="1"/>
</dbReference>
<dbReference type="Pfam" id="PF12833">
    <property type="entry name" value="HTH_18"/>
    <property type="match status" value="1"/>
</dbReference>
<dbReference type="Gene3D" id="1.10.10.60">
    <property type="entry name" value="Homeodomain-like"/>
    <property type="match status" value="1"/>
</dbReference>
<gene>
    <name evidence="5" type="ORF">HK414_24065</name>
</gene>
<evidence type="ECO:0000256" key="1">
    <source>
        <dbReference type="ARBA" id="ARBA00023015"/>
    </source>
</evidence>
<feature type="domain" description="HTH araC/xylS-type" evidence="4">
    <location>
        <begin position="112"/>
        <end position="191"/>
    </location>
</feature>
<evidence type="ECO:0000256" key="2">
    <source>
        <dbReference type="ARBA" id="ARBA00023125"/>
    </source>
</evidence>
<name>A0ABX6P7J5_9BURK</name>
<dbReference type="SMART" id="SM00342">
    <property type="entry name" value="HTH_ARAC"/>
    <property type="match status" value="1"/>
</dbReference>
<dbReference type="InterPro" id="IPR018060">
    <property type="entry name" value="HTH_AraC"/>
</dbReference>
<sequence>MLPQRFVTGPFTSPLRTCVPGPLASLSLVLQPWLLQPLTGRSAGEFSGRAVDVSQLGSGALDALCNASQEACEAGKLDPFWMTFAARAASFPQTPPTLALEALARSGVGAAAEVLGCSVRHYLRRFRGAMGLPPATWLRIRRWETAVGALAGHETTSLAELSLRHGFSDQAHLARDTRAIADASPARLRRLLWEKAGHWSLQPAHVRLIQDTDDAHP</sequence>